<comment type="caution">
    <text evidence="1">The sequence shown here is derived from an EMBL/GenBank/DDBJ whole genome shotgun (WGS) entry which is preliminary data.</text>
</comment>
<gene>
    <name evidence="1" type="ORF">AK812_SmicGene14742</name>
</gene>
<reference evidence="1 2" key="1">
    <citation type="submission" date="2016-02" db="EMBL/GenBank/DDBJ databases">
        <title>Genome analysis of coral dinoflagellate symbionts highlights evolutionary adaptations to a symbiotic lifestyle.</title>
        <authorList>
            <person name="Aranda M."/>
            <person name="Li Y."/>
            <person name="Liew Y.J."/>
            <person name="Baumgarten S."/>
            <person name="Simakov O."/>
            <person name="Wilson M."/>
            <person name="Piel J."/>
            <person name="Ashoor H."/>
            <person name="Bougouffa S."/>
            <person name="Bajic V.B."/>
            <person name="Ryu T."/>
            <person name="Ravasi T."/>
            <person name="Bayer T."/>
            <person name="Micklem G."/>
            <person name="Kim H."/>
            <person name="Bhak J."/>
            <person name="Lajeunesse T.C."/>
            <person name="Voolstra C.R."/>
        </authorList>
    </citation>
    <scope>NUCLEOTIDE SEQUENCE [LARGE SCALE GENOMIC DNA]</scope>
    <source>
        <strain evidence="1 2">CCMP2467</strain>
    </source>
</reference>
<dbReference type="AlphaFoldDB" id="A0A1Q9E4S0"/>
<accession>A0A1Q9E4S0</accession>
<dbReference type="Proteomes" id="UP000186817">
    <property type="component" value="Unassembled WGS sequence"/>
</dbReference>
<evidence type="ECO:0000313" key="1">
    <source>
        <dbReference type="EMBL" id="OLQ02417.1"/>
    </source>
</evidence>
<organism evidence="1 2">
    <name type="scientific">Symbiodinium microadriaticum</name>
    <name type="common">Dinoflagellate</name>
    <name type="synonym">Zooxanthella microadriatica</name>
    <dbReference type="NCBI Taxonomy" id="2951"/>
    <lineage>
        <taxon>Eukaryota</taxon>
        <taxon>Sar</taxon>
        <taxon>Alveolata</taxon>
        <taxon>Dinophyceae</taxon>
        <taxon>Suessiales</taxon>
        <taxon>Symbiodiniaceae</taxon>
        <taxon>Symbiodinium</taxon>
    </lineage>
</organism>
<dbReference type="EMBL" id="LSRX01000264">
    <property type="protein sequence ID" value="OLQ02417.1"/>
    <property type="molecule type" value="Genomic_DNA"/>
</dbReference>
<evidence type="ECO:0000313" key="2">
    <source>
        <dbReference type="Proteomes" id="UP000186817"/>
    </source>
</evidence>
<keyword evidence="2" id="KW-1185">Reference proteome</keyword>
<name>A0A1Q9E4S0_SYMMI</name>
<protein>
    <submittedName>
        <fullName evidence="1">Uncharacterized protein</fullName>
    </submittedName>
</protein>
<proteinExistence type="predicted"/>
<sequence length="68" mass="7737">MLISDHYQWKRCPVPLGSSSCQKVAVVDGEFLKELSQREPPLLALTNGFRAFSEQVPSKLPDEPPRRR</sequence>